<dbReference type="GO" id="GO:0060320">
    <property type="term" value="P:rejection of self pollen"/>
    <property type="evidence" value="ECO:0007669"/>
    <property type="project" value="UniProtKB-KW"/>
</dbReference>
<evidence type="ECO:0000256" key="1">
    <source>
        <dbReference type="ARBA" id="ARBA00004613"/>
    </source>
</evidence>
<dbReference type="Pfam" id="PF05938">
    <property type="entry name" value="Self-incomp_S1"/>
    <property type="match status" value="1"/>
</dbReference>
<evidence type="ECO:0000256" key="3">
    <source>
        <dbReference type="ARBA" id="ARBA00022471"/>
    </source>
</evidence>
<organism evidence="7 8">
    <name type="scientific">Salvia divinorum</name>
    <name type="common">Maria pastora</name>
    <name type="synonym">Diviner's sage</name>
    <dbReference type="NCBI Taxonomy" id="28513"/>
    <lineage>
        <taxon>Eukaryota</taxon>
        <taxon>Viridiplantae</taxon>
        <taxon>Streptophyta</taxon>
        <taxon>Embryophyta</taxon>
        <taxon>Tracheophyta</taxon>
        <taxon>Spermatophyta</taxon>
        <taxon>Magnoliopsida</taxon>
        <taxon>eudicotyledons</taxon>
        <taxon>Gunneridae</taxon>
        <taxon>Pentapetalae</taxon>
        <taxon>asterids</taxon>
        <taxon>lamiids</taxon>
        <taxon>Lamiales</taxon>
        <taxon>Lamiaceae</taxon>
        <taxon>Nepetoideae</taxon>
        <taxon>Mentheae</taxon>
        <taxon>Salviinae</taxon>
        <taxon>Salvia</taxon>
        <taxon>Salvia subgen. Calosphace</taxon>
    </lineage>
</organism>
<evidence type="ECO:0000256" key="4">
    <source>
        <dbReference type="ARBA" id="ARBA00022525"/>
    </source>
</evidence>
<dbReference type="Proteomes" id="UP001567538">
    <property type="component" value="Unassembled WGS sequence"/>
</dbReference>
<evidence type="ECO:0000256" key="5">
    <source>
        <dbReference type="ARBA" id="ARBA00022729"/>
    </source>
</evidence>
<keyword evidence="5 6" id="KW-0732">Signal</keyword>
<keyword evidence="3 6" id="KW-0713">Self-incompatibility</keyword>
<keyword evidence="4 6" id="KW-0964">Secreted</keyword>
<dbReference type="EMBL" id="JBEAFC010000009">
    <property type="protein sequence ID" value="KAL1542411.1"/>
    <property type="molecule type" value="Genomic_DNA"/>
</dbReference>
<proteinExistence type="inferred from homology"/>
<dbReference type="AlphaFoldDB" id="A0ABD1GHG2"/>
<reference evidence="7 8" key="1">
    <citation type="submission" date="2024-06" db="EMBL/GenBank/DDBJ databases">
        <title>A chromosome level genome sequence of Diviner's sage (Salvia divinorum).</title>
        <authorList>
            <person name="Ford S.A."/>
            <person name="Ro D.-K."/>
            <person name="Ness R.W."/>
            <person name="Phillips M.A."/>
        </authorList>
    </citation>
    <scope>NUCLEOTIDE SEQUENCE [LARGE SCALE GENOMIC DNA]</scope>
    <source>
        <strain evidence="7">SAF-2024a</strain>
        <tissue evidence="7">Leaf</tissue>
    </source>
</reference>
<dbReference type="PANTHER" id="PTHR31232">
    <property type="match status" value="1"/>
</dbReference>
<evidence type="ECO:0000313" key="8">
    <source>
        <dbReference type="Proteomes" id="UP001567538"/>
    </source>
</evidence>
<feature type="chain" id="PRO_5044525348" description="S-protein homolog" evidence="6">
    <location>
        <begin position="22"/>
        <end position="147"/>
    </location>
</feature>
<dbReference type="PANTHER" id="PTHR31232:SF155">
    <property type="entry name" value="PLANT SELF-INCOMPATIBILITY PROTEIN S1 FAMILY"/>
    <property type="match status" value="1"/>
</dbReference>
<comment type="similarity">
    <text evidence="2 6">Belongs to the plant self-incompatibility (S1) protein family.</text>
</comment>
<comment type="caution">
    <text evidence="7">The sequence shown here is derived from an EMBL/GenBank/DDBJ whole genome shotgun (WGS) entry which is preliminary data.</text>
</comment>
<gene>
    <name evidence="7" type="ORF">AAHA92_26510</name>
</gene>
<evidence type="ECO:0000313" key="7">
    <source>
        <dbReference type="EMBL" id="KAL1542411.1"/>
    </source>
</evidence>
<comment type="subcellular location">
    <subcellularLocation>
        <location evidence="1 6">Secreted</location>
    </subcellularLocation>
</comment>
<keyword evidence="8" id="KW-1185">Reference proteome</keyword>
<evidence type="ECO:0000256" key="6">
    <source>
        <dbReference type="RuleBase" id="RU367044"/>
    </source>
</evidence>
<dbReference type="InterPro" id="IPR010264">
    <property type="entry name" value="Self-incomp_S1"/>
</dbReference>
<name>A0ABD1GHG2_SALDI</name>
<dbReference type="GO" id="GO:0005576">
    <property type="term" value="C:extracellular region"/>
    <property type="evidence" value="ECO:0007669"/>
    <property type="project" value="UniProtKB-SubCell"/>
</dbReference>
<evidence type="ECO:0000256" key="2">
    <source>
        <dbReference type="ARBA" id="ARBA00005581"/>
    </source>
</evidence>
<sequence>MIKYSLFLLIASLFLIQATSSPDLPPSDCITKGYDVYIVSHLPPNSQPLHIHCISKDDDLGYHNLTPNVEYHFGFCVKPFATMFSCRFQWNGKDRGFHVFDANWVYNRCKSGKCYYVVQPEGFFFTDVYPPPKVLGFLCDWNPSSIC</sequence>
<feature type="signal peptide" evidence="6">
    <location>
        <begin position="1"/>
        <end position="21"/>
    </location>
</feature>
<accession>A0ABD1GHG2</accession>
<protein>
    <recommendedName>
        <fullName evidence="6">S-protein homolog</fullName>
    </recommendedName>
</protein>